<dbReference type="CDD" id="cd04088">
    <property type="entry name" value="EFG_mtEFG_II"/>
    <property type="match status" value="1"/>
</dbReference>
<dbReference type="InterPro" id="IPR009022">
    <property type="entry name" value="EFG_III"/>
</dbReference>
<dbReference type="Gene3D" id="3.30.70.240">
    <property type="match status" value="1"/>
</dbReference>
<dbReference type="InterPro" id="IPR005225">
    <property type="entry name" value="Small_GTP-bd"/>
</dbReference>
<name>A0ABX7E1T4_9BACI</name>
<dbReference type="PANTHER" id="PTHR43261:SF1">
    <property type="entry name" value="RIBOSOME-RELEASING FACTOR 2, MITOCHONDRIAL"/>
    <property type="match status" value="1"/>
</dbReference>
<keyword evidence="7" id="KW-0963">Cytoplasm</keyword>
<comment type="subcellular location">
    <subcellularLocation>
        <location evidence="7">Cytoplasm</location>
    </subcellularLocation>
</comment>
<dbReference type="InterPro" id="IPR035647">
    <property type="entry name" value="EFG_III/V"/>
</dbReference>
<evidence type="ECO:0000256" key="1">
    <source>
        <dbReference type="ARBA" id="ARBA00005870"/>
    </source>
</evidence>
<evidence type="ECO:0000256" key="6">
    <source>
        <dbReference type="ARBA" id="ARBA00023134"/>
    </source>
</evidence>
<keyword evidence="5 7" id="KW-0648">Protein biosynthesis</keyword>
<dbReference type="RefSeq" id="WP_202778550.1">
    <property type="nucleotide sequence ID" value="NZ_CP065425.1"/>
</dbReference>
<evidence type="ECO:0000259" key="8">
    <source>
        <dbReference type="PROSITE" id="PS51722"/>
    </source>
</evidence>
<dbReference type="Pfam" id="PF14492">
    <property type="entry name" value="EFG_III"/>
    <property type="match status" value="1"/>
</dbReference>
<dbReference type="Pfam" id="PF03144">
    <property type="entry name" value="GTP_EFTU_D2"/>
    <property type="match status" value="1"/>
</dbReference>
<organism evidence="9 10">
    <name type="scientific">Heyndrickxia vini</name>
    <dbReference type="NCBI Taxonomy" id="1476025"/>
    <lineage>
        <taxon>Bacteria</taxon>
        <taxon>Bacillati</taxon>
        <taxon>Bacillota</taxon>
        <taxon>Bacilli</taxon>
        <taxon>Bacillales</taxon>
        <taxon>Bacillaceae</taxon>
        <taxon>Heyndrickxia</taxon>
    </lineage>
</organism>
<dbReference type="SMART" id="SM00889">
    <property type="entry name" value="EFG_IV"/>
    <property type="match status" value="1"/>
</dbReference>
<keyword evidence="6 7" id="KW-0342">GTP-binding</keyword>
<dbReference type="InterPro" id="IPR035649">
    <property type="entry name" value="EFG_V"/>
</dbReference>
<dbReference type="InterPro" id="IPR031157">
    <property type="entry name" value="G_TR_CS"/>
</dbReference>
<dbReference type="PRINTS" id="PR00315">
    <property type="entry name" value="ELONGATNFCT"/>
</dbReference>
<dbReference type="PROSITE" id="PS51722">
    <property type="entry name" value="G_TR_2"/>
    <property type="match status" value="1"/>
</dbReference>
<gene>
    <name evidence="7 9" type="primary">fusA</name>
    <name evidence="9" type="ORF">I5776_00660</name>
</gene>
<keyword evidence="3 7" id="KW-0547">Nucleotide-binding</keyword>
<evidence type="ECO:0000256" key="3">
    <source>
        <dbReference type="ARBA" id="ARBA00022741"/>
    </source>
</evidence>
<dbReference type="SUPFAM" id="SSF54980">
    <property type="entry name" value="EF-G C-terminal domain-like"/>
    <property type="match status" value="2"/>
</dbReference>
<keyword evidence="4 7" id="KW-0251">Elongation factor</keyword>
<dbReference type="InterPro" id="IPR020568">
    <property type="entry name" value="Ribosomal_Su5_D2-typ_SF"/>
</dbReference>
<dbReference type="SMART" id="SM00838">
    <property type="entry name" value="EFG_C"/>
    <property type="match status" value="1"/>
</dbReference>
<proteinExistence type="inferred from homology"/>
<feature type="binding site" evidence="7">
    <location>
        <begin position="135"/>
        <end position="138"/>
    </location>
    <ligand>
        <name>GTP</name>
        <dbReference type="ChEBI" id="CHEBI:37565"/>
    </ligand>
</feature>
<dbReference type="InterPro" id="IPR000640">
    <property type="entry name" value="EFG_V-like"/>
</dbReference>
<dbReference type="Pfam" id="PF00009">
    <property type="entry name" value="GTP_EFTU"/>
    <property type="match status" value="1"/>
</dbReference>
<reference evidence="9 10" key="1">
    <citation type="submission" date="2020-11" db="EMBL/GenBank/DDBJ databases">
        <title>Taxonomic evaluation of the Bacillus sporothermodurans group of bacteria based on whole genome sequences.</title>
        <authorList>
            <person name="Fiedler G."/>
            <person name="Herbstmann A.-D."/>
            <person name="Doll E."/>
            <person name="Wenning M."/>
            <person name="Brinks E."/>
            <person name="Kabisch J."/>
            <person name="Breitenwieser F."/>
            <person name="Lappann M."/>
            <person name="Boehnlein C."/>
            <person name="Franz C."/>
        </authorList>
    </citation>
    <scope>NUCLEOTIDE SEQUENCE [LARGE SCALE GENOMIC DNA]</scope>
    <source>
        <strain evidence="9 10">JCM 19841</strain>
    </source>
</reference>
<dbReference type="InterPro" id="IPR004540">
    <property type="entry name" value="Transl_elong_EFG/EF2"/>
</dbReference>
<evidence type="ECO:0000313" key="10">
    <source>
        <dbReference type="Proteomes" id="UP000595691"/>
    </source>
</evidence>
<dbReference type="SUPFAM" id="SSF52540">
    <property type="entry name" value="P-loop containing nucleoside triphosphate hydrolases"/>
    <property type="match status" value="1"/>
</dbReference>
<comment type="function">
    <text evidence="7">Catalyzes the GTP-dependent ribosomal translocation step during translation elongation. During this step, the ribosome changes from the pre-translocational (PRE) to the post-translocational (POST) state as the newly formed A-site-bound peptidyl-tRNA and P-site-bound deacylated tRNA move to the P and E sites, respectively. Catalyzes the coordinated movement of the two tRNA molecules, the mRNA and conformational changes in the ribosome.</text>
</comment>
<evidence type="ECO:0000313" key="9">
    <source>
        <dbReference type="EMBL" id="QQZ09546.1"/>
    </source>
</evidence>
<dbReference type="Pfam" id="PF00679">
    <property type="entry name" value="EFG_C"/>
    <property type="match status" value="1"/>
</dbReference>
<dbReference type="CDD" id="cd01434">
    <property type="entry name" value="EFG_mtEFG1_IV"/>
    <property type="match status" value="1"/>
</dbReference>
<dbReference type="NCBIfam" id="NF009381">
    <property type="entry name" value="PRK12740.1-5"/>
    <property type="match status" value="1"/>
</dbReference>
<dbReference type="InterPro" id="IPR009000">
    <property type="entry name" value="Transl_B-barrel_sf"/>
</dbReference>
<dbReference type="CDD" id="cd16262">
    <property type="entry name" value="EFG_III"/>
    <property type="match status" value="1"/>
</dbReference>
<comment type="similarity">
    <text evidence="1 7">Belongs to the TRAFAC class translation factor GTPase superfamily. Classic translation factor GTPase family. EF-G/EF-2 subfamily.</text>
</comment>
<dbReference type="Proteomes" id="UP000595691">
    <property type="component" value="Chromosome"/>
</dbReference>
<feature type="binding site" evidence="7">
    <location>
        <begin position="81"/>
        <end position="85"/>
    </location>
    <ligand>
        <name>GTP</name>
        <dbReference type="ChEBI" id="CHEBI:37565"/>
    </ligand>
</feature>
<evidence type="ECO:0000256" key="5">
    <source>
        <dbReference type="ARBA" id="ARBA00022917"/>
    </source>
</evidence>
<dbReference type="PROSITE" id="PS00301">
    <property type="entry name" value="G_TR_1"/>
    <property type="match status" value="1"/>
</dbReference>
<accession>A0ABX7E1T4</accession>
<dbReference type="SUPFAM" id="SSF50447">
    <property type="entry name" value="Translation proteins"/>
    <property type="match status" value="1"/>
</dbReference>
<dbReference type="InterPro" id="IPR004161">
    <property type="entry name" value="EFTu-like_2"/>
</dbReference>
<evidence type="ECO:0000256" key="4">
    <source>
        <dbReference type="ARBA" id="ARBA00022768"/>
    </source>
</evidence>
<dbReference type="Gene3D" id="3.30.230.10">
    <property type="match status" value="1"/>
</dbReference>
<dbReference type="NCBIfam" id="NF009379">
    <property type="entry name" value="PRK12740.1-3"/>
    <property type="match status" value="1"/>
</dbReference>
<dbReference type="InterPro" id="IPR000795">
    <property type="entry name" value="T_Tr_GTP-bd_dom"/>
</dbReference>
<evidence type="ECO:0000256" key="7">
    <source>
        <dbReference type="HAMAP-Rule" id="MF_00054"/>
    </source>
</evidence>
<dbReference type="Gene3D" id="3.30.70.870">
    <property type="entry name" value="Elongation Factor G (Translational Gtpase), domain 3"/>
    <property type="match status" value="1"/>
</dbReference>
<dbReference type="HAMAP" id="MF_00054_B">
    <property type="entry name" value="EF_G_EF_2_B"/>
    <property type="match status" value="1"/>
</dbReference>
<dbReference type="EMBL" id="CP065425">
    <property type="protein sequence ID" value="QQZ09546.1"/>
    <property type="molecule type" value="Genomic_DNA"/>
</dbReference>
<feature type="domain" description="Tr-type G" evidence="8">
    <location>
        <begin position="8"/>
        <end position="282"/>
    </location>
</feature>
<dbReference type="Pfam" id="PF03764">
    <property type="entry name" value="EFG_IV"/>
    <property type="match status" value="1"/>
</dbReference>
<keyword evidence="10" id="KW-1185">Reference proteome</keyword>
<dbReference type="CDD" id="cd01886">
    <property type="entry name" value="EF-G"/>
    <property type="match status" value="1"/>
</dbReference>
<dbReference type="NCBIfam" id="TIGR00484">
    <property type="entry name" value="EF-G"/>
    <property type="match status" value="1"/>
</dbReference>
<dbReference type="CDD" id="cd03713">
    <property type="entry name" value="EFG_mtEFG_C"/>
    <property type="match status" value="1"/>
</dbReference>
<dbReference type="PANTHER" id="PTHR43261">
    <property type="entry name" value="TRANSLATION ELONGATION FACTOR G-RELATED"/>
    <property type="match status" value="1"/>
</dbReference>
<dbReference type="NCBIfam" id="TIGR00231">
    <property type="entry name" value="small_GTP"/>
    <property type="match status" value="1"/>
</dbReference>
<dbReference type="Gene3D" id="2.40.30.10">
    <property type="entry name" value="Translation factors"/>
    <property type="match status" value="1"/>
</dbReference>
<dbReference type="Gene3D" id="3.40.50.300">
    <property type="entry name" value="P-loop containing nucleotide triphosphate hydrolases"/>
    <property type="match status" value="1"/>
</dbReference>
<feature type="binding site" evidence="7">
    <location>
        <begin position="17"/>
        <end position="24"/>
    </location>
    <ligand>
        <name>GTP</name>
        <dbReference type="ChEBI" id="CHEBI:37565"/>
    </ligand>
</feature>
<protein>
    <recommendedName>
        <fullName evidence="2 7">Elongation factor G</fullName>
        <shortName evidence="7">EF-G</shortName>
    </recommendedName>
</protein>
<dbReference type="InterPro" id="IPR027417">
    <property type="entry name" value="P-loop_NTPase"/>
</dbReference>
<dbReference type="InterPro" id="IPR014721">
    <property type="entry name" value="Ribsml_uS5_D2-typ_fold_subgr"/>
</dbReference>
<dbReference type="SUPFAM" id="SSF54211">
    <property type="entry name" value="Ribosomal protein S5 domain 2-like"/>
    <property type="match status" value="1"/>
</dbReference>
<dbReference type="GO" id="GO:0003746">
    <property type="term" value="F:translation elongation factor activity"/>
    <property type="evidence" value="ECO:0007669"/>
    <property type="project" value="UniProtKB-KW"/>
</dbReference>
<dbReference type="InterPro" id="IPR047872">
    <property type="entry name" value="EFG_IV"/>
</dbReference>
<dbReference type="InterPro" id="IPR005517">
    <property type="entry name" value="Transl_elong_EFG/EF2_IV"/>
</dbReference>
<evidence type="ECO:0000256" key="2">
    <source>
        <dbReference type="ARBA" id="ARBA00017872"/>
    </source>
</evidence>
<sequence>MAREFSLENTRNIGIMAHIDAGKTTTTERVLYYTGKIHKIGETHEGASQMDWMEQEQERGITITSAATTAQWKGHRVNIIDTPGHVDFTVEVERSLRVLDGAVAVLDAQSGVEPQTETVWRQATTYGVPRVVFVNKMDKIGADFLYSVGTLHDRLQANAHAIQLPIGAEDQFEGIIDLVEMKAIMYGNDLGTEIEETEIPAEYKDQAEEYREKLVEAVAELDEELMEKYLGGEEITVEELKSAIRKGTVNVEFYPVICGSAFKNKGVQLMLDAVIDYLPSPLDVPAIKGTAPDSDEVIEKHSSDDEPFAALAFKVMTDPYVGKLTFFRVYSGTLNSGSYVQNSTKGKRERVGRILQMHANHRAEITEVHAGDIAAAVGLKDTTTGDTLCDEKDLVILESMEFPEPVIQLSVEPKSKADQDKMTTALQKLQEEDPTFRAHTDQETGQVIIAGMGELHLDILVDRMKREFKVEANVGAPQVAYRETFRSSAQVQGKFARQSGGRGQYGDVWIEFSPNEEGKGFEFENAIVGGVVPREYIPAVEAGLVDALDRGVLAGYPLVDVKAKLYDGSYHDVDSSEMAFKIAASLALKNAASKCNPVILEPTMRVEVVIPEEYLGDIMGQITARRGRVEGMEARGNAQVVRAMVPLSEMFGYATALRSSTQGRGVFTMHFDHYEEVPKTISEEIIKKNKGE</sequence>
<dbReference type="InterPro" id="IPR041095">
    <property type="entry name" value="EFG_II"/>
</dbReference>